<organism evidence="2">
    <name type="scientific">Lysobacter firmicutimachus</name>
    <dbReference type="NCBI Taxonomy" id="1792846"/>
    <lineage>
        <taxon>Bacteria</taxon>
        <taxon>Pseudomonadati</taxon>
        <taxon>Pseudomonadota</taxon>
        <taxon>Gammaproteobacteria</taxon>
        <taxon>Lysobacterales</taxon>
        <taxon>Lysobacteraceae</taxon>
        <taxon>Lysobacter</taxon>
    </lineage>
</organism>
<evidence type="ECO:0000259" key="1">
    <source>
        <dbReference type="PROSITE" id="PS51819"/>
    </source>
</evidence>
<gene>
    <name evidence="2" type="ORF">ABU614_04760</name>
</gene>
<sequence>MLRLDHLILRVADPTTSAEFYQRTLGLIAERGESPFLALRLSEDCVIDLLPQAPRDPAHLALHTDRARFEAVRATLRALGIAHGGGPFVRDGRVAAQYGARGWADALYFHDPDGHNIEVRTYEPC</sequence>
<dbReference type="Gene3D" id="3.10.180.10">
    <property type="entry name" value="2,3-Dihydroxybiphenyl 1,2-Dioxygenase, domain 1"/>
    <property type="match status" value="1"/>
</dbReference>
<protein>
    <submittedName>
        <fullName evidence="2">VOC family protein</fullName>
    </submittedName>
</protein>
<dbReference type="Pfam" id="PF00903">
    <property type="entry name" value="Glyoxalase"/>
    <property type="match status" value="1"/>
</dbReference>
<dbReference type="InterPro" id="IPR004360">
    <property type="entry name" value="Glyas_Fos-R_dOase_dom"/>
</dbReference>
<proteinExistence type="predicted"/>
<dbReference type="PROSITE" id="PS51819">
    <property type="entry name" value="VOC"/>
    <property type="match status" value="1"/>
</dbReference>
<evidence type="ECO:0000313" key="2">
    <source>
        <dbReference type="EMBL" id="XCO76103.1"/>
    </source>
</evidence>
<dbReference type="InterPro" id="IPR037523">
    <property type="entry name" value="VOC_core"/>
</dbReference>
<reference evidence="2" key="1">
    <citation type="submission" date="2024-06" db="EMBL/GenBank/DDBJ databases">
        <authorList>
            <person name="Li S."/>
        </authorList>
    </citation>
    <scope>NUCLEOTIDE SEQUENCE</scope>
    <source>
        <strain evidence="2">SR10</strain>
    </source>
</reference>
<dbReference type="InterPro" id="IPR029068">
    <property type="entry name" value="Glyas_Bleomycin-R_OHBP_Dase"/>
</dbReference>
<dbReference type="SUPFAM" id="SSF54593">
    <property type="entry name" value="Glyoxalase/Bleomycin resistance protein/Dihydroxybiphenyl dioxygenase"/>
    <property type="match status" value="1"/>
</dbReference>
<feature type="domain" description="VOC" evidence="1">
    <location>
        <begin position="3"/>
        <end position="122"/>
    </location>
</feature>
<dbReference type="RefSeq" id="WP_064749107.1">
    <property type="nucleotide sequence ID" value="NZ_CP159925.1"/>
</dbReference>
<accession>A0AAU8MSK0</accession>
<dbReference type="EMBL" id="CP159925">
    <property type="protein sequence ID" value="XCO76103.1"/>
    <property type="molecule type" value="Genomic_DNA"/>
</dbReference>
<name>A0AAU8MSK0_9GAMM</name>
<dbReference type="AlphaFoldDB" id="A0AAU8MSK0"/>